<comment type="catalytic activity">
    <reaction evidence="5">
        <text>glucuronate acceptor + UDP-alpha-D-glucuronate = acceptor beta-D-glucuronoside + UDP + H(+)</text>
        <dbReference type="Rhea" id="RHEA:21032"/>
        <dbReference type="ChEBI" id="CHEBI:15378"/>
        <dbReference type="ChEBI" id="CHEBI:58052"/>
        <dbReference type="ChEBI" id="CHEBI:58223"/>
        <dbReference type="ChEBI" id="CHEBI:132367"/>
        <dbReference type="ChEBI" id="CHEBI:132368"/>
        <dbReference type="EC" id="2.4.1.17"/>
    </reaction>
</comment>
<evidence type="ECO:0000256" key="5">
    <source>
        <dbReference type="RuleBase" id="RU362059"/>
    </source>
</evidence>
<sequence>MVTMKVLFTLLLLCMSSAWAYKILFVFPAATRSNDVLGKGVVWALLKAGHEVTWAATYKQESHPNLTVIDLPEAKKIVDSFDPMQMANTNNISMSFMKQHTLRICTATAQNAELRRVVVEKQFDAVVTTYYLNDYDAGYAAIQQVPWILFSTVNYHPMLEILMDEVRSIPTTPIILNECDTPMSLPRRWFNGLVYMALTVYSWYDQPNKVAQYESMFSELAAKRGVPLPPFHEAQHNVSILLVNSHESLQYGYNSPPNVINIAGYHISEHLAPLPKDLQELMDKSTNGVIFFSMGSILRATGLDPKKRDALVRMFGKLPYTVLWKYEEPLENLPPNVHVRPWLPQPTILAHKNTVAFITHGGQSSTVEAINAGMPVVVVPVGGDQPANADRAVRMGFAVKVDYYKDTLADDLEEAVKELLGDEKYRTKAKFLSKLFRTRPVPPAKLIPFYVELAIETKGAYHLRSLSLQYSWYERWMLDFVLALLGVLAALAWLVTLAVRTCVRRFSGKKKTSSKKKKQ</sequence>
<evidence type="ECO:0000256" key="2">
    <source>
        <dbReference type="ARBA" id="ARBA00022676"/>
    </source>
</evidence>
<dbReference type="EMBL" id="NWSH01000566">
    <property type="protein sequence ID" value="PCG75614.1"/>
    <property type="molecule type" value="Genomic_DNA"/>
</dbReference>
<keyword evidence="3 4" id="KW-0808">Transferase</keyword>
<dbReference type="Gene3D" id="3.40.50.2000">
    <property type="entry name" value="Glycogen Phosphorylase B"/>
    <property type="match status" value="2"/>
</dbReference>
<keyword evidence="5" id="KW-0732">Signal</keyword>
<evidence type="ECO:0000313" key="6">
    <source>
        <dbReference type="EMBL" id="PCG75614.1"/>
    </source>
</evidence>
<dbReference type="InterPro" id="IPR050271">
    <property type="entry name" value="UDP-glycosyltransferase"/>
</dbReference>
<dbReference type="GO" id="GO:0015020">
    <property type="term" value="F:glucuronosyltransferase activity"/>
    <property type="evidence" value="ECO:0007669"/>
    <property type="project" value="UniProtKB-EC"/>
</dbReference>
<dbReference type="PANTHER" id="PTHR48043:SF159">
    <property type="entry name" value="EG:EG0003.4 PROTEIN-RELATED"/>
    <property type="match status" value="1"/>
</dbReference>
<dbReference type="PANTHER" id="PTHR48043">
    <property type="entry name" value="EG:EG0003.4 PROTEIN-RELATED"/>
    <property type="match status" value="1"/>
</dbReference>
<dbReference type="EMBL" id="NWSH01000566">
    <property type="protein sequence ID" value="PCG75615.1"/>
    <property type="molecule type" value="Genomic_DNA"/>
</dbReference>
<evidence type="ECO:0000256" key="4">
    <source>
        <dbReference type="RuleBase" id="RU003718"/>
    </source>
</evidence>
<accession>A0A2A4JVG7</accession>
<dbReference type="FunFam" id="3.40.50.2000:FF:000050">
    <property type="entry name" value="UDP-glucuronosyltransferase"/>
    <property type="match status" value="1"/>
</dbReference>
<reference evidence="6" key="1">
    <citation type="submission" date="2017-09" db="EMBL/GenBank/DDBJ databases">
        <title>Contemporary evolution of a Lepidopteran species, Heliothis virescens, in response to modern agricultural practices.</title>
        <authorList>
            <person name="Fritz M.L."/>
            <person name="Deyonke A.M."/>
            <person name="Papanicolaou A."/>
            <person name="Micinski S."/>
            <person name="Westbrook J."/>
            <person name="Gould F."/>
        </authorList>
    </citation>
    <scope>NUCLEOTIDE SEQUENCE [LARGE SCALE GENOMIC DNA]</scope>
    <source>
        <strain evidence="6">HvINT-</strain>
        <tissue evidence="6">Whole body</tissue>
    </source>
</reference>
<protein>
    <recommendedName>
        <fullName evidence="5">UDP-glucuronosyltransferase</fullName>
        <ecNumber evidence="5">2.4.1.17</ecNumber>
    </recommendedName>
</protein>
<dbReference type="AlphaFoldDB" id="A0A2A4JVG7"/>
<feature type="signal peptide" evidence="5">
    <location>
        <begin position="1"/>
        <end position="20"/>
    </location>
</feature>
<dbReference type="InterPro" id="IPR002213">
    <property type="entry name" value="UDP_glucos_trans"/>
</dbReference>
<comment type="subcellular location">
    <subcellularLocation>
        <location evidence="5">Membrane</location>
        <topology evidence="5">Single-pass membrane protein</topology>
    </subcellularLocation>
</comment>
<dbReference type="GO" id="GO:0016020">
    <property type="term" value="C:membrane"/>
    <property type="evidence" value="ECO:0007669"/>
    <property type="project" value="UniProtKB-SubCell"/>
</dbReference>
<gene>
    <name evidence="6" type="ORF">B5V51_11292</name>
</gene>
<comment type="similarity">
    <text evidence="1 4">Belongs to the UDP-glycosyltransferase family.</text>
</comment>
<evidence type="ECO:0000256" key="1">
    <source>
        <dbReference type="ARBA" id="ARBA00009995"/>
    </source>
</evidence>
<feature type="transmembrane region" description="Helical" evidence="5">
    <location>
        <begin position="476"/>
        <end position="499"/>
    </location>
</feature>
<keyword evidence="5" id="KW-0812">Transmembrane</keyword>
<dbReference type="EC" id="2.4.1.17" evidence="5"/>
<keyword evidence="5" id="KW-0472">Membrane</keyword>
<evidence type="ECO:0000256" key="3">
    <source>
        <dbReference type="ARBA" id="ARBA00022679"/>
    </source>
</evidence>
<dbReference type="CDD" id="cd03784">
    <property type="entry name" value="GT1_Gtf-like"/>
    <property type="match status" value="1"/>
</dbReference>
<proteinExistence type="inferred from homology"/>
<organism evidence="6">
    <name type="scientific">Heliothis virescens</name>
    <name type="common">Tobacco budworm moth</name>
    <dbReference type="NCBI Taxonomy" id="7102"/>
    <lineage>
        <taxon>Eukaryota</taxon>
        <taxon>Metazoa</taxon>
        <taxon>Ecdysozoa</taxon>
        <taxon>Arthropoda</taxon>
        <taxon>Hexapoda</taxon>
        <taxon>Insecta</taxon>
        <taxon>Pterygota</taxon>
        <taxon>Neoptera</taxon>
        <taxon>Endopterygota</taxon>
        <taxon>Lepidoptera</taxon>
        <taxon>Glossata</taxon>
        <taxon>Ditrysia</taxon>
        <taxon>Noctuoidea</taxon>
        <taxon>Noctuidae</taxon>
        <taxon>Heliothinae</taxon>
        <taxon>Heliothis</taxon>
    </lineage>
</organism>
<feature type="chain" id="PRO_5013419668" description="UDP-glucuronosyltransferase" evidence="5">
    <location>
        <begin position="21"/>
        <end position="519"/>
    </location>
</feature>
<keyword evidence="5" id="KW-1133">Transmembrane helix</keyword>
<dbReference type="InterPro" id="IPR035595">
    <property type="entry name" value="UDP_glycos_trans_CS"/>
</dbReference>
<dbReference type="SUPFAM" id="SSF53756">
    <property type="entry name" value="UDP-Glycosyltransferase/glycogen phosphorylase"/>
    <property type="match status" value="1"/>
</dbReference>
<comment type="caution">
    <text evidence="6">The sequence shown here is derived from an EMBL/GenBank/DDBJ whole genome shotgun (WGS) entry which is preliminary data.</text>
</comment>
<keyword evidence="2 4" id="KW-0328">Glycosyltransferase</keyword>
<name>A0A2A4JVG7_HELVI</name>
<dbReference type="PROSITE" id="PS00375">
    <property type="entry name" value="UDPGT"/>
    <property type="match status" value="1"/>
</dbReference>
<dbReference type="Pfam" id="PF00201">
    <property type="entry name" value="UDPGT"/>
    <property type="match status" value="1"/>
</dbReference>